<evidence type="ECO:0000313" key="5">
    <source>
        <dbReference type="Proteomes" id="UP000187251"/>
    </source>
</evidence>
<dbReference type="EMBL" id="MJMN01000022">
    <property type="protein sequence ID" value="OMG83858.1"/>
    <property type="molecule type" value="Genomic_DNA"/>
</dbReference>
<dbReference type="RefSeq" id="WP_076413370.1">
    <property type="nucleotide sequence ID" value="NZ_AP028040.1"/>
</dbReference>
<reference evidence="4 5" key="1">
    <citation type="submission" date="2016-09" db="EMBL/GenBank/DDBJ databases">
        <title>Phylogenomics of Achromobacter.</title>
        <authorList>
            <person name="Jeukens J."/>
            <person name="Freschi L."/>
            <person name="Vincent A.T."/>
            <person name="Emond-Rheault J.-G."/>
            <person name="Kukavica-Ibrulj I."/>
            <person name="Charette S.J."/>
            <person name="Levesque R.C."/>
        </authorList>
    </citation>
    <scope>NUCLEOTIDE SEQUENCE [LARGE SCALE GENOMIC DNA]</scope>
    <source>
        <strain evidence="4 5">AUS488</strain>
    </source>
</reference>
<dbReference type="InterPro" id="IPR005269">
    <property type="entry name" value="LOG"/>
</dbReference>
<evidence type="ECO:0000256" key="1">
    <source>
        <dbReference type="ARBA" id="ARBA00000274"/>
    </source>
</evidence>
<comment type="catalytic activity">
    <reaction evidence="1">
        <text>AMP + H2O = D-ribose 5-phosphate + adenine</text>
        <dbReference type="Rhea" id="RHEA:20129"/>
        <dbReference type="ChEBI" id="CHEBI:15377"/>
        <dbReference type="ChEBI" id="CHEBI:16708"/>
        <dbReference type="ChEBI" id="CHEBI:78346"/>
        <dbReference type="ChEBI" id="CHEBI:456215"/>
        <dbReference type="EC" id="3.2.2.4"/>
    </reaction>
</comment>
<dbReference type="Gene3D" id="3.40.50.450">
    <property type="match status" value="1"/>
</dbReference>
<dbReference type="EC" id="3.2.2.n1" evidence="3"/>
<dbReference type="AlphaFoldDB" id="A0A1R1JR52"/>
<accession>A0A1R1JR52</accession>
<name>A0A1R1JR52_ALCXX</name>
<dbReference type="SUPFAM" id="SSF102405">
    <property type="entry name" value="MCP/YpsA-like"/>
    <property type="match status" value="1"/>
</dbReference>
<evidence type="ECO:0000256" key="2">
    <source>
        <dbReference type="ARBA" id="ARBA00006763"/>
    </source>
</evidence>
<evidence type="ECO:0000256" key="3">
    <source>
        <dbReference type="RuleBase" id="RU363015"/>
    </source>
</evidence>
<proteinExistence type="inferred from homology"/>
<dbReference type="Proteomes" id="UP000187251">
    <property type="component" value="Unassembled WGS sequence"/>
</dbReference>
<dbReference type="Pfam" id="PF03641">
    <property type="entry name" value="Lysine_decarbox"/>
    <property type="match status" value="1"/>
</dbReference>
<dbReference type="PANTHER" id="PTHR31223:SF70">
    <property type="entry name" value="LOG FAMILY PROTEIN YJL055W"/>
    <property type="match status" value="1"/>
</dbReference>
<gene>
    <name evidence="4" type="ORF">BIZ92_29810</name>
</gene>
<dbReference type="NCBIfam" id="TIGR00730">
    <property type="entry name" value="Rossman fold protein, TIGR00730 family"/>
    <property type="match status" value="1"/>
</dbReference>
<evidence type="ECO:0000313" key="4">
    <source>
        <dbReference type="EMBL" id="OMG83858.1"/>
    </source>
</evidence>
<dbReference type="InterPro" id="IPR031100">
    <property type="entry name" value="LOG_fam"/>
</dbReference>
<keyword evidence="3" id="KW-0203">Cytokinin biosynthesis</keyword>
<sequence>MRRICVFSGSSSGCIADYQDAAEHLGALLANRGIGLVYGGASVGLMGAVADAAMAAGGEVIGVIPHALVKREVAHTGLRDLRVVDSMHERKAMMAELSDAFIALPGGIGTFEELFEVWTWTQLGAHAKPCGLLNVHGFYDKLLDFLDHVVAQGFLKPHDRHLLSAAQEPAALLDQLAAYRASPEVQWITRAQR</sequence>
<organism evidence="4 5">
    <name type="scientific">Alcaligenes xylosoxydans xylosoxydans</name>
    <name type="common">Achromobacter xylosoxidans</name>
    <dbReference type="NCBI Taxonomy" id="85698"/>
    <lineage>
        <taxon>Bacteria</taxon>
        <taxon>Pseudomonadati</taxon>
        <taxon>Pseudomonadota</taxon>
        <taxon>Betaproteobacteria</taxon>
        <taxon>Burkholderiales</taxon>
        <taxon>Alcaligenaceae</taxon>
        <taxon>Achromobacter</taxon>
    </lineage>
</organism>
<dbReference type="GO" id="GO:0009691">
    <property type="term" value="P:cytokinin biosynthetic process"/>
    <property type="evidence" value="ECO:0007669"/>
    <property type="project" value="UniProtKB-UniRule"/>
</dbReference>
<keyword evidence="3" id="KW-0378">Hydrolase</keyword>
<comment type="caution">
    <text evidence="4">The sequence shown here is derived from an EMBL/GenBank/DDBJ whole genome shotgun (WGS) entry which is preliminary data.</text>
</comment>
<dbReference type="GO" id="GO:0005829">
    <property type="term" value="C:cytosol"/>
    <property type="evidence" value="ECO:0007669"/>
    <property type="project" value="TreeGrafter"/>
</dbReference>
<dbReference type="PANTHER" id="PTHR31223">
    <property type="entry name" value="LOG FAMILY PROTEIN YJL055W"/>
    <property type="match status" value="1"/>
</dbReference>
<dbReference type="GO" id="GO:0008714">
    <property type="term" value="F:AMP nucleosidase activity"/>
    <property type="evidence" value="ECO:0007669"/>
    <property type="project" value="UniProtKB-EC"/>
</dbReference>
<comment type="similarity">
    <text evidence="2 3">Belongs to the LOG family.</text>
</comment>
<protein>
    <recommendedName>
        <fullName evidence="3">Cytokinin riboside 5'-monophosphate phosphoribohydrolase</fullName>
        <ecNumber evidence="3">3.2.2.n1</ecNumber>
    </recommendedName>
</protein>
<dbReference type="OrthoDB" id="9801098at2"/>